<dbReference type="KEGG" id="mpj:MPNE_0256"/>
<keyword evidence="8" id="KW-0328">Glycosyltransferase</keyword>
<dbReference type="HOGENOM" id="CLU_013386_0_2_14"/>
<dbReference type="EC" id="2.5.1.145" evidence="7"/>
<comment type="pathway">
    <text evidence="7">Protein modification; lipoprotein biosynthesis (diacylglyceryl transfer).</text>
</comment>
<dbReference type="InterPro" id="IPR001640">
    <property type="entry name" value="Lgt"/>
</dbReference>
<organism evidence="8 9">
    <name type="scientific">Mycoplasmoides pneumoniae (strain ATCC 15531 / DSM 23978 / CIP 103766 / NBRC 14401 / NCTC 10119 / FH)</name>
    <name type="common">Mycoplasma pneumoniae</name>
    <dbReference type="NCBI Taxonomy" id="722438"/>
    <lineage>
        <taxon>Bacteria</taxon>
        <taxon>Bacillati</taxon>
        <taxon>Mycoplasmatota</taxon>
        <taxon>Mycoplasmoidales</taxon>
        <taxon>Mycoplasmoidaceae</taxon>
        <taxon>Mycoplasmoides</taxon>
    </lineage>
</organism>
<feature type="transmembrane region" description="Helical" evidence="7">
    <location>
        <begin position="25"/>
        <end position="49"/>
    </location>
</feature>
<accession>A0A0H3DMR1</accession>
<evidence type="ECO:0000256" key="1">
    <source>
        <dbReference type="ARBA" id="ARBA00007150"/>
    </source>
</evidence>
<comment type="subcellular location">
    <subcellularLocation>
        <location evidence="7">Cell membrane</location>
        <topology evidence="7">Multi-pass membrane protein</topology>
    </subcellularLocation>
</comment>
<dbReference type="PaxDb" id="722438-MPNE_0256"/>
<dbReference type="Pfam" id="PF01790">
    <property type="entry name" value="LGT"/>
    <property type="match status" value="2"/>
</dbReference>
<dbReference type="UniPathway" id="UPA00664"/>
<dbReference type="GO" id="GO:0042158">
    <property type="term" value="P:lipoprotein biosynthetic process"/>
    <property type="evidence" value="ECO:0007669"/>
    <property type="project" value="UniProtKB-UniRule"/>
</dbReference>
<dbReference type="eggNOG" id="COG0682">
    <property type="taxonomic scope" value="Bacteria"/>
</dbReference>
<dbReference type="NCBIfam" id="TIGR00544">
    <property type="entry name" value="lgt"/>
    <property type="match status" value="1"/>
</dbReference>
<dbReference type="PANTHER" id="PTHR30589:SF0">
    <property type="entry name" value="PHOSPHATIDYLGLYCEROL--PROLIPOPROTEIN DIACYLGLYCERYL TRANSFERASE"/>
    <property type="match status" value="1"/>
</dbReference>
<evidence type="ECO:0000256" key="5">
    <source>
        <dbReference type="ARBA" id="ARBA00022989"/>
    </source>
</evidence>
<keyword evidence="3 7" id="KW-0808">Transferase</keyword>
<dbReference type="HAMAP" id="MF_01147">
    <property type="entry name" value="Lgt"/>
    <property type="match status" value="1"/>
</dbReference>
<dbReference type="GO" id="GO:0005886">
    <property type="term" value="C:plasma membrane"/>
    <property type="evidence" value="ECO:0007669"/>
    <property type="project" value="UniProtKB-SubCell"/>
</dbReference>
<evidence type="ECO:0000313" key="9">
    <source>
        <dbReference type="Proteomes" id="UP000007756"/>
    </source>
</evidence>
<keyword evidence="5 7" id="KW-1133">Transmembrane helix</keyword>
<keyword evidence="2 7" id="KW-1003">Cell membrane</keyword>
<comment type="function">
    <text evidence="7">Catalyzes the transfer of the diacylglyceryl group from phosphatidylglycerol to the sulfhydryl group of the N-terminal cysteine of a prolipoprotein, the first step in the formation of mature lipoproteins.</text>
</comment>
<evidence type="ECO:0000256" key="2">
    <source>
        <dbReference type="ARBA" id="ARBA00022475"/>
    </source>
</evidence>
<evidence type="ECO:0000256" key="3">
    <source>
        <dbReference type="ARBA" id="ARBA00022679"/>
    </source>
</evidence>
<dbReference type="EMBL" id="CP002077">
    <property type="protein sequence ID" value="ADK87022.1"/>
    <property type="molecule type" value="Genomic_DNA"/>
</dbReference>
<comment type="catalytic activity">
    <reaction evidence="7">
        <text>L-cysteinyl-[prolipoprotein] + a 1,2-diacyl-sn-glycero-3-phospho-(1'-sn-glycerol) = an S-1,2-diacyl-sn-glyceryl-L-cysteinyl-[prolipoprotein] + sn-glycerol 1-phosphate + H(+)</text>
        <dbReference type="Rhea" id="RHEA:56712"/>
        <dbReference type="Rhea" id="RHEA-COMP:14679"/>
        <dbReference type="Rhea" id="RHEA-COMP:14680"/>
        <dbReference type="ChEBI" id="CHEBI:15378"/>
        <dbReference type="ChEBI" id="CHEBI:29950"/>
        <dbReference type="ChEBI" id="CHEBI:57685"/>
        <dbReference type="ChEBI" id="CHEBI:64716"/>
        <dbReference type="ChEBI" id="CHEBI:140658"/>
        <dbReference type="EC" id="2.5.1.145"/>
    </reaction>
</comment>
<evidence type="ECO:0000256" key="4">
    <source>
        <dbReference type="ARBA" id="ARBA00022692"/>
    </source>
</evidence>
<feature type="transmembrane region" description="Helical" evidence="7">
    <location>
        <begin position="98"/>
        <end position="119"/>
    </location>
</feature>
<keyword evidence="6 7" id="KW-0472">Membrane</keyword>
<keyword evidence="8" id="KW-0449">Lipoprotein</keyword>
<reference evidence="8 9" key="1">
    <citation type="journal article" date="2010" name="Appl. Environ. Microbiol.">
        <title>Targeted chromosomal knockouts in Mycoplasma pneumoniae.</title>
        <authorList>
            <person name="Krishnakumar R."/>
            <person name="Assad-Garcia N."/>
            <person name="Benders G.A."/>
            <person name="Phan Q."/>
            <person name="Montague M.G."/>
            <person name="Glass J.I."/>
        </authorList>
    </citation>
    <scope>NUCLEOTIDE SEQUENCE [LARGE SCALE GENOMIC DNA]</scope>
    <source>
        <strain evidence="9">ATCC 15531 / DSM 22911 / NBRC 14401 / NCTC 10119 / FH</strain>
    </source>
</reference>
<feature type="transmembrane region" description="Helical" evidence="7">
    <location>
        <begin position="309"/>
        <end position="330"/>
    </location>
</feature>
<evidence type="ECO:0000256" key="7">
    <source>
        <dbReference type="HAMAP-Rule" id="MF_01147"/>
    </source>
</evidence>
<evidence type="ECO:0000313" key="8">
    <source>
        <dbReference type="EMBL" id="ADK87022.1"/>
    </source>
</evidence>
<proteinExistence type="inferred from homology"/>
<dbReference type="STRING" id="722438.F539_01250"/>
<feature type="binding site" evidence="7">
    <location>
        <position position="169"/>
    </location>
    <ligand>
        <name>a 1,2-diacyl-sn-glycero-3-phospho-(1'-sn-glycerol)</name>
        <dbReference type="ChEBI" id="CHEBI:64716"/>
    </ligand>
</feature>
<dbReference type="GO" id="GO:0008961">
    <property type="term" value="F:phosphatidylglycerol-prolipoprotein diacylglyceryl transferase activity"/>
    <property type="evidence" value="ECO:0007669"/>
    <property type="project" value="UniProtKB-UniRule"/>
</dbReference>
<dbReference type="PROSITE" id="PS01311">
    <property type="entry name" value="LGT"/>
    <property type="match status" value="1"/>
</dbReference>
<dbReference type="PANTHER" id="PTHR30589">
    <property type="entry name" value="PROLIPOPROTEIN DIACYLGLYCERYL TRANSFERASE"/>
    <property type="match status" value="1"/>
</dbReference>
<feature type="transmembrane region" description="Helical" evidence="7">
    <location>
        <begin position="222"/>
        <end position="241"/>
    </location>
</feature>
<dbReference type="Proteomes" id="UP000007756">
    <property type="component" value="Chromosome"/>
</dbReference>
<dbReference type="AlphaFoldDB" id="A0A0H3DMR1"/>
<sequence>MNPSVSSRPPWSTAFYLGPGFPIQWYGIIVAIGIAFGILMFVLKLIYFYKIQDNSFYFFIFIAVLTMVLGARAWYFLIEAVDGRSSGSNFFDFRNGGLAIQGGVLLTTLAGIIYFNVFLNMKTTKTKTTAKLLNNKNQIKTVYVERNISVFVMLDLIAPCVLIGQAIGRWGNFFNAEVYGAALVGSKNDTLSAANTTWGFLRILMPKVWDGMFINGSFRIPLFLIESFFNTIFFVFIYFVMDHIKGIRSGTIGFSYFLATGIVRLILETQRDEAFKYNTSIVFSALLILVGIVGIIYCQTLAIKLRGYFWTYFFLYGWYKVAAFFTTLFMKDRTQACSSKFAFYEKSLPEKERSFFQLKYYNDVLPPKIYRLYDHEMLMFDKLEAVPEA</sequence>
<dbReference type="RefSeq" id="WP_010874581.1">
    <property type="nucleotide sequence ID" value="NZ_CP010546.1"/>
</dbReference>
<protein>
    <recommendedName>
        <fullName evidence="7">Phosphatidylglycerol--prolipoprotein diacylglyceryl transferase</fullName>
        <ecNumber evidence="7">2.5.1.145</ecNumber>
    </recommendedName>
</protein>
<feature type="transmembrane region" description="Helical" evidence="7">
    <location>
        <begin position="279"/>
        <end position="303"/>
    </location>
</feature>
<dbReference type="GeneID" id="66609130"/>
<comment type="similarity">
    <text evidence="1 7">Belongs to the Lgt family.</text>
</comment>
<feature type="transmembrane region" description="Helical" evidence="7">
    <location>
        <begin position="56"/>
        <end position="78"/>
    </location>
</feature>
<gene>
    <name evidence="7 8" type="primary">lgt</name>
    <name evidence="8" type="ordered locus">MPNE_0256</name>
</gene>
<keyword evidence="4 7" id="KW-0812">Transmembrane</keyword>
<dbReference type="PATRIC" id="fig|722438.3.peg.249"/>
<name>A0A0H3DMR1_MYCPB</name>
<evidence type="ECO:0000256" key="6">
    <source>
        <dbReference type="ARBA" id="ARBA00023136"/>
    </source>
</evidence>
<dbReference type="SMR" id="A0A0H3DMR1"/>